<evidence type="ECO:0000256" key="5">
    <source>
        <dbReference type="ARBA" id="ARBA00023315"/>
    </source>
</evidence>
<evidence type="ECO:0000256" key="3">
    <source>
        <dbReference type="ARBA" id="ARBA00022679"/>
    </source>
</evidence>
<keyword evidence="9" id="KW-1185">Reference proteome</keyword>
<dbReference type="SUPFAM" id="SSF69593">
    <property type="entry name" value="Glycerol-3-phosphate (1)-acyltransferase"/>
    <property type="match status" value="1"/>
</dbReference>
<dbReference type="Proteomes" id="UP001356428">
    <property type="component" value="Chromosome"/>
</dbReference>
<gene>
    <name evidence="8" type="ORF">OG849_33440</name>
</gene>
<keyword evidence="2" id="KW-0444">Lipid biosynthesis</keyword>
<feature type="compositionally biased region" description="Low complexity" evidence="6">
    <location>
        <begin position="272"/>
        <end position="288"/>
    </location>
</feature>
<evidence type="ECO:0000313" key="8">
    <source>
        <dbReference type="EMBL" id="WSB11826.1"/>
    </source>
</evidence>
<keyword evidence="3" id="KW-0808">Transferase</keyword>
<accession>A0ABZ1F6M3</accession>
<evidence type="ECO:0000256" key="4">
    <source>
        <dbReference type="ARBA" id="ARBA00023098"/>
    </source>
</evidence>
<keyword evidence="4" id="KW-0443">Lipid metabolism</keyword>
<evidence type="ECO:0000256" key="1">
    <source>
        <dbReference type="ARBA" id="ARBA00005189"/>
    </source>
</evidence>
<dbReference type="EMBL" id="CP109083">
    <property type="protein sequence ID" value="WSB11826.1"/>
    <property type="molecule type" value="Genomic_DNA"/>
</dbReference>
<reference evidence="8 9" key="1">
    <citation type="submission" date="2022-10" db="EMBL/GenBank/DDBJ databases">
        <title>The complete genomes of actinobacterial strains from the NBC collection.</title>
        <authorList>
            <person name="Joergensen T.S."/>
            <person name="Alvarez Arevalo M."/>
            <person name="Sterndorff E.B."/>
            <person name="Faurdal D."/>
            <person name="Vuksanovic O."/>
            <person name="Mourched A.-S."/>
            <person name="Charusanti P."/>
            <person name="Shaw S."/>
            <person name="Blin K."/>
            <person name="Weber T."/>
        </authorList>
    </citation>
    <scope>NUCLEOTIDE SEQUENCE [LARGE SCALE GENOMIC DNA]</scope>
    <source>
        <strain evidence="8 9">NBC 01792</strain>
    </source>
</reference>
<dbReference type="Pfam" id="PF01553">
    <property type="entry name" value="Acyltransferase"/>
    <property type="match status" value="1"/>
</dbReference>
<dbReference type="GO" id="GO:0016746">
    <property type="term" value="F:acyltransferase activity"/>
    <property type="evidence" value="ECO:0007669"/>
    <property type="project" value="UniProtKB-KW"/>
</dbReference>
<comment type="pathway">
    <text evidence="1">Lipid metabolism.</text>
</comment>
<evidence type="ECO:0000256" key="6">
    <source>
        <dbReference type="SAM" id="MobiDB-lite"/>
    </source>
</evidence>
<organism evidence="8 9">
    <name type="scientific">Streptomyces cyaneofuscatus</name>
    <dbReference type="NCBI Taxonomy" id="66883"/>
    <lineage>
        <taxon>Bacteria</taxon>
        <taxon>Bacillati</taxon>
        <taxon>Actinomycetota</taxon>
        <taxon>Actinomycetes</taxon>
        <taxon>Kitasatosporales</taxon>
        <taxon>Streptomycetaceae</taxon>
        <taxon>Streptomyces</taxon>
    </lineage>
</organism>
<feature type="domain" description="Phospholipid/glycerol acyltransferase" evidence="7">
    <location>
        <begin position="103"/>
        <end position="216"/>
    </location>
</feature>
<dbReference type="PANTHER" id="PTHR10434">
    <property type="entry name" value="1-ACYL-SN-GLYCEROL-3-PHOSPHATE ACYLTRANSFERASE"/>
    <property type="match status" value="1"/>
</dbReference>
<dbReference type="PANTHER" id="PTHR10434:SF64">
    <property type="entry name" value="1-ACYL-SN-GLYCEROL-3-PHOSPHATE ACYLTRANSFERASE-RELATED"/>
    <property type="match status" value="1"/>
</dbReference>
<protein>
    <submittedName>
        <fullName evidence="8">1-acyl-sn-glycerol-3-phosphate acyltransferase</fullName>
    </submittedName>
</protein>
<evidence type="ECO:0000259" key="7">
    <source>
        <dbReference type="SMART" id="SM00563"/>
    </source>
</evidence>
<name>A0ABZ1F6M3_9ACTN</name>
<keyword evidence="5 8" id="KW-0012">Acyltransferase</keyword>
<dbReference type="RefSeq" id="WP_326702238.1">
    <property type="nucleotide sequence ID" value="NZ_CP109083.1"/>
</dbReference>
<dbReference type="CDD" id="cd07989">
    <property type="entry name" value="LPLAT_AGPAT-like"/>
    <property type="match status" value="1"/>
</dbReference>
<sequence length="312" mass="32082">MTAPRSAARPAATSAWLPVAPCTPHACARHTGPVRAPLPAALRLLAGCAWTLLGVACGALPVRLLPKAPHDRLVRWWARGVPRAFGVRVTVPVHPYAHGTGGELVVANHVSWLDIPLVASVLPGRMLAKSEVGRWPLLGPLAGLGGTLFIDRDRLRALPGAVDTVAGALRSGSRVVAFPEGSTWCGRGSGGVFRPAVFQAAIDAEVSVRPVRITYRAPGAVAFVGDDPLAASLWRVVRAAGLTAEVDVLAPIPAGDHAGTSASGEPGRRGLARTAGAAVAGTDRTTTAPGTVLAQTAVASDRANRPAASFHH</sequence>
<dbReference type="InterPro" id="IPR002123">
    <property type="entry name" value="Plipid/glycerol_acylTrfase"/>
</dbReference>
<evidence type="ECO:0000313" key="9">
    <source>
        <dbReference type="Proteomes" id="UP001356428"/>
    </source>
</evidence>
<proteinExistence type="predicted"/>
<dbReference type="SMART" id="SM00563">
    <property type="entry name" value="PlsC"/>
    <property type="match status" value="1"/>
</dbReference>
<evidence type="ECO:0000256" key="2">
    <source>
        <dbReference type="ARBA" id="ARBA00022516"/>
    </source>
</evidence>
<feature type="region of interest" description="Disordered" evidence="6">
    <location>
        <begin position="253"/>
        <end position="288"/>
    </location>
</feature>